<protein>
    <submittedName>
        <fullName evidence="2">Uncharacterized protein</fullName>
    </submittedName>
</protein>
<evidence type="ECO:0000313" key="3">
    <source>
        <dbReference type="Proteomes" id="UP000054988"/>
    </source>
</evidence>
<dbReference type="AlphaFoldDB" id="A0A0W0EU92"/>
<organism evidence="2 3">
    <name type="scientific">Moniliophthora roreri</name>
    <name type="common">Frosty pod rot fungus</name>
    <name type="synonym">Monilia roreri</name>
    <dbReference type="NCBI Taxonomy" id="221103"/>
    <lineage>
        <taxon>Eukaryota</taxon>
        <taxon>Fungi</taxon>
        <taxon>Dikarya</taxon>
        <taxon>Basidiomycota</taxon>
        <taxon>Agaricomycotina</taxon>
        <taxon>Agaricomycetes</taxon>
        <taxon>Agaricomycetidae</taxon>
        <taxon>Agaricales</taxon>
        <taxon>Marasmiineae</taxon>
        <taxon>Marasmiaceae</taxon>
        <taxon>Moniliophthora</taxon>
    </lineage>
</organism>
<evidence type="ECO:0000256" key="1">
    <source>
        <dbReference type="SAM" id="MobiDB-lite"/>
    </source>
</evidence>
<gene>
    <name evidence="2" type="ORF">WG66_19790</name>
</gene>
<accession>A0A0W0EU92</accession>
<dbReference type="EMBL" id="LATX01002528">
    <property type="protein sequence ID" value="KTB27622.1"/>
    <property type="molecule type" value="Genomic_DNA"/>
</dbReference>
<feature type="compositionally biased region" description="Pro residues" evidence="1">
    <location>
        <begin position="38"/>
        <end position="55"/>
    </location>
</feature>
<name>A0A0W0EU92_MONRR</name>
<proteinExistence type="predicted"/>
<sequence length="96" mass="10651">MAPQFLHGRKDVTLVGATLTESSQTARLPVSQLVPLLRPKPQPPPKPHYPPPPPHDGYKQVFSEHDGAIQADDYLTFGLVDSVAGQYLVSYWFLLD</sequence>
<evidence type="ECO:0000313" key="2">
    <source>
        <dbReference type="EMBL" id="KTB27622.1"/>
    </source>
</evidence>
<comment type="caution">
    <text evidence="2">The sequence shown here is derived from an EMBL/GenBank/DDBJ whole genome shotgun (WGS) entry which is preliminary data.</text>
</comment>
<dbReference type="Proteomes" id="UP000054988">
    <property type="component" value="Unassembled WGS sequence"/>
</dbReference>
<feature type="region of interest" description="Disordered" evidence="1">
    <location>
        <begin position="34"/>
        <end position="57"/>
    </location>
</feature>
<reference evidence="2 3" key="1">
    <citation type="submission" date="2015-12" db="EMBL/GenBank/DDBJ databases">
        <title>Draft genome sequence of Moniliophthora roreri, the causal agent of frosty pod rot of cacao.</title>
        <authorList>
            <person name="Aime M.C."/>
            <person name="Diaz-Valderrama J.R."/>
            <person name="Kijpornyongpan T."/>
            <person name="Phillips-Mora W."/>
        </authorList>
    </citation>
    <scope>NUCLEOTIDE SEQUENCE [LARGE SCALE GENOMIC DNA]</scope>
    <source>
        <strain evidence="2 3">MCA 2952</strain>
    </source>
</reference>